<proteinExistence type="predicted"/>
<organism evidence="2">
    <name type="scientific">Pseudomonas aeruginosa</name>
    <dbReference type="NCBI Taxonomy" id="287"/>
    <lineage>
        <taxon>Bacteria</taxon>
        <taxon>Pseudomonadati</taxon>
        <taxon>Pseudomonadota</taxon>
        <taxon>Gammaproteobacteria</taxon>
        <taxon>Pseudomonadales</taxon>
        <taxon>Pseudomonadaceae</taxon>
        <taxon>Pseudomonas</taxon>
    </lineage>
</organism>
<evidence type="ECO:0000313" key="2">
    <source>
        <dbReference type="EMBL" id="VVH79326.1"/>
    </source>
</evidence>
<dbReference type="EMBL" id="LR700248">
    <property type="protein sequence ID" value="VVH79326.1"/>
    <property type="molecule type" value="Genomic_DNA"/>
</dbReference>
<evidence type="ECO:0000256" key="1">
    <source>
        <dbReference type="SAM" id="MobiDB-lite"/>
    </source>
</evidence>
<sequence length="133" mass="14033">MDHVVAADQGAERRLQVVLAQHVVDACRPTAGDQRQGHVQPTQLADHRGDAGQQGTVGAFLQRIDPLLEDPPALHRQVAEQIVQGVAARATVHVVAQAVRAERHALFAGNPAPGRGDGFAGADQDAVHVKQNG</sequence>
<accession>A0A5E5QTA7</accession>
<protein>
    <submittedName>
        <fullName evidence="2">Uncharacterized protein</fullName>
    </submittedName>
</protein>
<feature type="region of interest" description="Disordered" evidence="1">
    <location>
        <begin position="31"/>
        <end position="52"/>
    </location>
</feature>
<gene>
    <name evidence="2" type="ORF">TUEID40_00473</name>
</gene>
<reference evidence="2" key="1">
    <citation type="submission" date="2019-09" db="EMBL/GenBank/DDBJ databases">
        <authorList>
            <person name="Gross C."/>
            <person name="Bohn E."/>
        </authorList>
    </citation>
    <scope>NUCLEOTIDE SEQUENCE</scope>
    <source>
        <strain evidence="2">ID40</strain>
    </source>
</reference>
<dbReference type="AlphaFoldDB" id="A0A5E5QTA7"/>
<name>A0A5E5QTA7_PSEAI</name>